<comment type="caution">
    <text evidence="2">The sequence shown here is derived from an EMBL/GenBank/DDBJ whole genome shotgun (WGS) entry which is preliminary data.</text>
</comment>
<dbReference type="PANTHER" id="PTHR33164">
    <property type="entry name" value="TRANSCRIPTIONAL REGULATOR, MARR FAMILY"/>
    <property type="match status" value="1"/>
</dbReference>
<dbReference type="eggNOG" id="COG1846">
    <property type="taxonomic scope" value="Bacteria"/>
</dbReference>
<gene>
    <name evidence="2" type="ORF">N865_06235</name>
</gene>
<organism evidence="2 3">
    <name type="scientific">Intrasporangium oryzae NRRL B-24470</name>
    <dbReference type="NCBI Taxonomy" id="1386089"/>
    <lineage>
        <taxon>Bacteria</taxon>
        <taxon>Bacillati</taxon>
        <taxon>Actinomycetota</taxon>
        <taxon>Actinomycetes</taxon>
        <taxon>Micrococcales</taxon>
        <taxon>Intrasporangiaceae</taxon>
        <taxon>Intrasporangium</taxon>
    </lineage>
</organism>
<dbReference type="PRINTS" id="PR00598">
    <property type="entry name" value="HTHMARR"/>
</dbReference>
<dbReference type="RefSeq" id="WP_034803332.1">
    <property type="nucleotide sequence ID" value="NZ_AWSA01000011.1"/>
</dbReference>
<dbReference type="PANTHER" id="PTHR33164:SF43">
    <property type="entry name" value="HTH-TYPE TRANSCRIPTIONAL REPRESSOR YETL"/>
    <property type="match status" value="1"/>
</dbReference>
<keyword evidence="3" id="KW-1185">Reference proteome</keyword>
<dbReference type="Gene3D" id="1.10.10.10">
    <property type="entry name" value="Winged helix-like DNA-binding domain superfamily/Winged helix DNA-binding domain"/>
    <property type="match status" value="1"/>
</dbReference>
<protein>
    <submittedName>
        <fullName evidence="2">MarR family transcriptional regulator</fullName>
    </submittedName>
</protein>
<reference evidence="2 3" key="1">
    <citation type="submission" date="2013-08" db="EMBL/GenBank/DDBJ databases">
        <title>Intrasporangium oryzae NRRL B-24470.</title>
        <authorList>
            <person name="Liu H."/>
            <person name="Wang G."/>
        </authorList>
    </citation>
    <scope>NUCLEOTIDE SEQUENCE [LARGE SCALE GENOMIC DNA]</scope>
    <source>
        <strain evidence="2 3">NRRL B-24470</strain>
    </source>
</reference>
<dbReference type="PROSITE" id="PS50995">
    <property type="entry name" value="HTH_MARR_2"/>
    <property type="match status" value="1"/>
</dbReference>
<evidence type="ECO:0000313" key="3">
    <source>
        <dbReference type="Proteomes" id="UP000019489"/>
    </source>
</evidence>
<dbReference type="STRING" id="1386089.N865_06235"/>
<sequence length="149" mass="16210">MPPTDEPAPDDAGAPLDELLLGAARALRRRWSTGLDPLDLSPHDARALRVIGHHGPTRLGVVAEHLRIAPRSATDVVDRLERRGLVERAPDPGDRRATTVRLTSAGETVLGEVDAARRVGAEEFFGRLSDRERRTLATVLARLDPGRLP</sequence>
<dbReference type="PATRIC" id="fig|1386089.3.peg.1375"/>
<dbReference type="GO" id="GO:0003700">
    <property type="term" value="F:DNA-binding transcription factor activity"/>
    <property type="evidence" value="ECO:0007669"/>
    <property type="project" value="InterPro"/>
</dbReference>
<dbReference type="AlphaFoldDB" id="W9GER4"/>
<dbReference type="InterPro" id="IPR000835">
    <property type="entry name" value="HTH_MarR-typ"/>
</dbReference>
<proteinExistence type="predicted"/>
<dbReference type="SMART" id="SM00347">
    <property type="entry name" value="HTH_MARR"/>
    <property type="match status" value="1"/>
</dbReference>
<dbReference type="InterPro" id="IPR039422">
    <property type="entry name" value="MarR/SlyA-like"/>
</dbReference>
<dbReference type="Pfam" id="PF12802">
    <property type="entry name" value="MarR_2"/>
    <property type="match status" value="1"/>
</dbReference>
<accession>W9GER4</accession>
<dbReference type="GO" id="GO:0006950">
    <property type="term" value="P:response to stress"/>
    <property type="evidence" value="ECO:0007669"/>
    <property type="project" value="TreeGrafter"/>
</dbReference>
<dbReference type="Proteomes" id="UP000019489">
    <property type="component" value="Unassembled WGS sequence"/>
</dbReference>
<dbReference type="InterPro" id="IPR036390">
    <property type="entry name" value="WH_DNA-bd_sf"/>
</dbReference>
<dbReference type="InterPro" id="IPR036388">
    <property type="entry name" value="WH-like_DNA-bd_sf"/>
</dbReference>
<evidence type="ECO:0000313" key="2">
    <source>
        <dbReference type="EMBL" id="EWT02369.1"/>
    </source>
</evidence>
<name>W9GER4_9MICO</name>
<dbReference type="EMBL" id="AWSA01000011">
    <property type="protein sequence ID" value="EWT02369.1"/>
    <property type="molecule type" value="Genomic_DNA"/>
</dbReference>
<dbReference type="SUPFAM" id="SSF46785">
    <property type="entry name" value="Winged helix' DNA-binding domain"/>
    <property type="match status" value="1"/>
</dbReference>
<evidence type="ECO:0000259" key="1">
    <source>
        <dbReference type="PROSITE" id="PS50995"/>
    </source>
</evidence>
<feature type="domain" description="HTH marR-type" evidence="1">
    <location>
        <begin position="13"/>
        <end position="145"/>
    </location>
</feature>
<dbReference type="OrthoDB" id="9815567at2"/>